<dbReference type="RefSeq" id="XP_056765032.1">
    <property type="nucleotide sequence ID" value="XM_056909328.1"/>
</dbReference>
<protein>
    <submittedName>
        <fullName evidence="2">Uncharacterized protein</fullName>
    </submittedName>
</protein>
<proteinExistence type="predicted"/>
<accession>A0AAD6C4L1</accession>
<dbReference type="SUPFAM" id="SSF56112">
    <property type="entry name" value="Protein kinase-like (PK-like)"/>
    <property type="match status" value="1"/>
</dbReference>
<dbReference type="EMBL" id="JAPVEA010000006">
    <property type="protein sequence ID" value="KAJ5449497.1"/>
    <property type="molecule type" value="Genomic_DNA"/>
</dbReference>
<dbReference type="Proteomes" id="UP001213681">
    <property type="component" value="Unassembled WGS sequence"/>
</dbReference>
<sequence length="328" mass="37369">MASNNRQPERPPTYFFPATPKLADTLGTHAPRSNPPQQVKRADDGDGSTVPSVLRRSYRWGSGNKRTRSFEVPVLNEDPWADYEKSISIFPKRHTFLARHRQNKEELVHIEQLERNVATESVHDTICRLSHPSFLRLLCCYHYEGSAFLVWEPVELSLAQVIGSKYAIREAELVSIVWPVSFEFPLSCLETLVLLAPQLTTFQIIQGIRYLRDSNRALASLTYESIFLTDSGSVRITGVERSCEIHAADMNADTLKLFALSDIINGLRKQMSPLEPWSPQAEELATRLMTTPLDDVWRDDLFTQMKGGELKMLVNVVSKISHYDVKFF</sequence>
<dbReference type="Gene3D" id="1.10.510.10">
    <property type="entry name" value="Transferase(Phosphotransferase) domain 1"/>
    <property type="match status" value="1"/>
</dbReference>
<gene>
    <name evidence="2" type="ORF">N7458_005946</name>
</gene>
<dbReference type="AlphaFoldDB" id="A0AAD6C4L1"/>
<dbReference type="GeneID" id="81599571"/>
<evidence type="ECO:0000313" key="3">
    <source>
        <dbReference type="Proteomes" id="UP001213681"/>
    </source>
</evidence>
<keyword evidence="3" id="KW-1185">Reference proteome</keyword>
<organism evidence="2 3">
    <name type="scientific">Penicillium daleae</name>
    <dbReference type="NCBI Taxonomy" id="63821"/>
    <lineage>
        <taxon>Eukaryota</taxon>
        <taxon>Fungi</taxon>
        <taxon>Dikarya</taxon>
        <taxon>Ascomycota</taxon>
        <taxon>Pezizomycotina</taxon>
        <taxon>Eurotiomycetes</taxon>
        <taxon>Eurotiomycetidae</taxon>
        <taxon>Eurotiales</taxon>
        <taxon>Aspergillaceae</taxon>
        <taxon>Penicillium</taxon>
    </lineage>
</organism>
<evidence type="ECO:0000256" key="1">
    <source>
        <dbReference type="SAM" id="MobiDB-lite"/>
    </source>
</evidence>
<reference evidence="2" key="1">
    <citation type="submission" date="2022-12" db="EMBL/GenBank/DDBJ databases">
        <authorList>
            <person name="Petersen C."/>
        </authorList>
    </citation>
    <scope>NUCLEOTIDE SEQUENCE</scope>
    <source>
        <strain evidence="2">IBT 16125</strain>
    </source>
</reference>
<name>A0AAD6C4L1_9EURO</name>
<evidence type="ECO:0000313" key="2">
    <source>
        <dbReference type="EMBL" id="KAJ5449497.1"/>
    </source>
</evidence>
<reference evidence="2" key="2">
    <citation type="journal article" date="2023" name="IMA Fungus">
        <title>Comparative genomic study of the Penicillium genus elucidates a diverse pangenome and 15 lateral gene transfer events.</title>
        <authorList>
            <person name="Petersen C."/>
            <person name="Sorensen T."/>
            <person name="Nielsen M.R."/>
            <person name="Sondergaard T.E."/>
            <person name="Sorensen J.L."/>
            <person name="Fitzpatrick D.A."/>
            <person name="Frisvad J.C."/>
            <person name="Nielsen K.L."/>
        </authorList>
    </citation>
    <scope>NUCLEOTIDE SEQUENCE</scope>
    <source>
        <strain evidence="2">IBT 16125</strain>
    </source>
</reference>
<comment type="caution">
    <text evidence="2">The sequence shown here is derived from an EMBL/GenBank/DDBJ whole genome shotgun (WGS) entry which is preliminary data.</text>
</comment>
<dbReference type="InterPro" id="IPR011009">
    <property type="entry name" value="Kinase-like_dom_sf"/>
</dbReference>
<feature type="region of interest" description="Disordered" evidence="1">
    <location>
        <begin position="1"/>
        <end position="50"/>
    </location>
</feature>